<feature type="compositionally biased region" description="Low complexity" evidence="1">
    <location>
        <begin position="1553"/>
        <end position="1564"/>
    </location>
</feature>
<evidence type="ECO:0000256" key="2">
    <source>
        <dbReference type="SAM" id="Phobius"/>
    </source>
</evidence>
<dbReference type="InterPro" id="IPR022385">
    <property type="entry name" value="Rhs_assc_core"/>
</dbReference>
<feature type="transmembrane region" description="Helical" evidence="2">
    <location>
        <begin position="1339"/>
        <end position="1367"/>
    </location>
</feature>
<dbReference type="InterPro" id="IPR006530">
    <property type="entry name" value="YD"/>
</dbReference>
<accession>A0A0R2YDV4</accession>
<evidence type="ECO:0000313" key="4">
    <source>
        <dbReference type="Proteomes" id="UP000051446"/>
    </source>
</evidence>
<name>A0A0R2YDV4_9PSED</name>
<dbReference type="RefSeq" id="WP_057013000.1">
    <property type="nucleotide sequence ID" value="NZ_JYLH01000009.1"/>
</dbReference>
<dbReference type="EMBL" id="JYLH01000009">
    <property type="protein sequence ID" value="KRP44625.1"/>
    <property type="molecule type" value="Genomic_DNA"/>
</dbReference>
<dbReference type="PATRIC" id="fig|75588.4.peg.5595"/>
<dbReference type="PANTHER" id="PTHR32305">
    <property type="match status" value="1"/>
</dbReference>
<dbReference type="NCBIfam" id="TIGR01643">
    <property type="entry name" value="YD_repeat_2x"/>
    <property type="match status" value="1"/>
</dbReference>
<proteinExistence type="predicted"/>
<evidence type="ECO:0000256" key="1">
    <source>
        <dbReference type="SAM" id="MobiDB-lite"/>
    </source>
</evidence>
<reference evidence="3 4" key="1">
    <citation type="submission" date="2015-02" db="EMBL/GenBank/DDBJ databases">
        <title>Pseudomonas helleri sp. nov. and Pseudomonas weihenstephanensis sp. nov., isolated from raw cows milk.</title>
        <authorList>
            <person name="von Neubeck M."/>
            <person name="Huptas C."/>
            <person name="Wenning M."/>
            <person name="Scherer S."/>
        </authorList>
    </citation>
    <scope>NUCLEOTIDE SEQUENCE [LARGE SCALE GENOMIC DNA]</scope>
    <source>
        <strain evidence="3 4">DSM 17149</strain>
    </source>
</reference>
<protein>
    <submittedName>
        <fullName evidence="3">Type IV secretion protein Rhs</fullName>
    </submittedName>
</protein>
<dbReference type="InterPro" id="IPR050708">
    <property type="entry name" value="T6SS_VgrG/RHS"/>
</dbReference>
<keyword evidence="2" id="KW-0812">Transmembrane</keyword>
<gene>
    <name evidence="3" type="ORF">TU73_15835</name>
</gene>
<dbReference type="PANTHER" id="PTHR32305:SF15">
    <property type="entry name" value="PROTEIN RHSA-RELATED"/>
    <property type="match status" value="1"/>
</dbReference>
<keyword evidence="2" id="KW-1133">Transmembrane helix</keyword>
<feature type="region of interest" description="Disordered" evidence="1">
    <location>
        <begin position="1545"/>
        <end position="1564"/>
    </location>
</feature>
<sequence>MDIYSNAFNFSSYINGSVDVRTGQYGCHIKLATFNPLGPLEASRDISLGFSMFDTKNNGCGIGWRLSNTEFDENRRRLTLLSGEQYQTDLLPSVGGTLKIINHKLKDIVVKRPDTTTLQVIYNDGTIEILRRTGSTQPYRIVAILFENGERLTFRYGVTGLLERILNQEQEELLVLTYSNGNLSIADTRVDGGRYARVWFLYTNNRLTQVSAPFDRSEARGTASYVFEYRSAFRNGLVPIMRVRSPMGGEELITYAEQGHQYANNQFIPRVTSWVRTPAAKQPPMTLTYVYSPGRNFTGYPFSGGFREGEDNLYQVVGDYEYWTEERSLDSVGDTQLSATHTTYNKYHLLTEERVVREGTRTTTAIIYNTQPGQFPIQPPNFHLPKTIIKRYELVAGGTPREEIQHIETDDYGNELSRTEPSGIRTEYSYYPIAGEPGKCPADPHGLFQRYLKQERLIPAGETPAARLTEYTYTPVPSTGGSYFVLQQSSSQAGAVSLQQTYYEAPVELAGRLKSTTSLIDGLSLVSNFSYSINGDTLSETRRLQGREGQWLESVRTLSLVNRRLLSMTRDGGSTLALAYDVSGRLIAETASPGEPQQAGRRYAYHFATQGRRAHLITIDAQGNRAITYYDGLGRQVAEAQLMSDDSERAIRTWRYDAQGRTVEVVSIDYLPDGPRSLKSTYTYSRWGNASRVTRADGRVEIDEYDPYLNLKIEGIEGGERLKTYFNEHNQPIRVERLDADDHSVEVESRTYDGLGRCLSVLDIVKNLTQFTYDGYNRLLTTLQTPADSTPARLRTNEYAPGTSSEEVSALLVDGKRLGARTYDSLGRMTSQVRGRGPAMILEYEAGWMEPVAMVSALGARQERTYDKELDALSRMEMAGVATSTYKYDPTSGALARSEAGGLIHEVFYDAYGYPEKEVQTADGTVATTLYGHSPGGRLLYQTAADGQRSQLDYDAQGRFQRMTTGTLVIEQDYDLFGRPRTLTTATENMQVITSVSYDSLGREAERRFEQNGALLQVMTSTYHSNSMLATRFLHDADARLVIGETFTYDAYLRLTTYRCEGLEHPKDHRGRGIVGQAFSFDSLNNITQVVTSFADGTQDTCERFFTGTDPTQLTRVTHTYPVQGFTLAYDAAGNLLTGPSGQVYRFNALDQLVEVEAGPFTYSYQYDADARQVLARRAEDSPVMLVYTGDRLETLAEGDKKIRYHSAENQVVARSGGVDGPQLHVNDASGSVRGVSAPGQMHDRRHYTPYGDAHINLDDGKARTMADLQLPAFNGQRLDAAVNLYFLGNGQRAYDPDLMIFLQADPLSPFDQGGLNGYAYCAGNPVNMMDPSGLWPEWLKWTLTGLALALSVVAFKFGGAALMAAIAAKTSTAALAAGLATTAAVATPAATATIISATSTLAALTMASKAAITVGAGLGIVSGSLSIASLSITAVDKAMGWDRSQTVKDLGWASFGFSIASLAVGLGGAYTSAHMAYKLAASKPFGVGASPAGAAVFAARQRMLGLTYKFTDKAGVTPRSITFGATRAALRFINLSRSIQTRFASSPTDGDAPASALPQSQPAVPRIVDMPSSSIGFYQAHRDEAARIRQPILTELMNG</sequence>
<dbReference type="Gene3D" id="2.180.10.10">
    <property type="entry name" value="RHS repeat-associated core"/>
    <property type="match status" value="2"/>
</dbReference>
<evidence type="ECO:0000313" key="3">
    <source>
        <dbReference type="EMBL" id="KRP44625.1"/>
    </source>
</evidence>
<comment type="caution">
    <text evidence="3">The sequence shown here is derived from an EMBL/GenBank/DDBJ whole genome shotgun (WGS) entry which is preliminary data.</text>
</comment>
<feature type="transmembrane region" description="Helical" evidence="2">
    <location>
        <begin position="1374"/>
        <end position="1399"/>
    </location>
</feature>
<organism evidence="3 4">
    <name type="scientific">Pseudomonas libanensis</name>
    <dbReference type="NCBI Taxonomy" id="75588"/>
    <lineage>
        <taxon>Bacteria</taxon>
        <taxon>Pseudomonadati</taxon>
        <taxon>Pseudomonadota</taxon>
        <taxon>Gammaproteobacteria</taxon>
        <taxon>Pseudomonadales</taxon>
        <taxon>Pseudomonadaceae</taxon>
        <taxon>Pseudomonas</taxon>
    </lineage>
</organism>
<dbReference type="Proteomes" id="UP000051446">
    <property type="component" value="Unassembled WGS sequence"/>
</dbReference>
<feature type="transmembrane region" description="Helical" evidence="2">
    <location>
        <begin position="1451"/>
        <end position="1471"/>
    </location>
</feature>
<feature type="transmembrane region" description="Helical" evidence="2">
    <location>
        <begin position="1411"/>
        <end position="1431"/>
    </location>
</feature>
<keyword evidence="2" id="KW-0472">Membrane</keyword>
<dbReference type="NCBIfam" id="TIGR03696">
    <property type="entry name" value="Rhs_assc_core"/>
    <property type="match status" value="1"/>
</dbReference>